<proteinExistence type="predicted"/>
<evidence type="ECO:0000313" key="3">
    <source>
        <dbReference type="EMBL" id="MXU96648.1"/>
    </source>
</evidence>
<dbReference type="SUPFAM" id="SSF50814">
    <property type="entry name" value="Lipocalins"/>
    <property type="match status" value="1"/>
</dbReference>
<reference evidence="3" key="1">
    <citation type="submission" date="2019-12" db="EMBL/GenBank/DDBJ databases">
        <title>An insight into the sialome of adult female Ixodes ricinus ticks feeding for 6 days.</title>
        <authorList>
            <person name="Perner J."/>
            <person name="Ribeiro J.M.C."/>
        </authorList>
    </citation>
    <scope>NUCLEOTIDE SEQUENCE</scope>
    <source>
        <strain evidence="3">Semi-engorged</strain>
        <tissue evidence="3">Salivary glands</tissue>
    </source>
</reference>
<feature type="chain" id="PRO_5025461377" evidence="2">
    <location>
        <begin position="19"/>
        <end position="224"/>
    </location>
</feature>
<protein>
    <submittedName>
        <fullName evidence="3">Putative salivary lipocalin</fullName>
    </submittedName>
</protein>
<evidence type="ECO:0000256" key="1">
    <source>
        <dbReference type="SAM" id="MobiDB-lite"/>
    </source>
</evidence>
<organism evidence="3">
    <name type="scientific">Ixodes ricinus</name>
    <name type="common">Common tick</name>
    <name type="synonym">Acarus ricinus</name>
    <dbReference type="NCBI Taxonomy" id="34613"/>
    <lineage>
        <taxon>Eukaryota</taxon>
        <taxon>Metazoa</taxon>
        <taxon>Ecdysozoa</taxon>
        <taxon>Arthropoda</taxon>
        <taxon>Chelicerata</taxon>
        <taxon>Arachnida</taxon>
        <taxon>Acari</taxon>
        <taxon>Parasitiformes</taxon>
        <taxon>Ixodida</taxon>
        <taxon>Ixodoidea</taxon>
        <taxon>Ixodidae</taxon>
        <taxon>Ixodinae</taxon>
        <taxon>Ixodes</taxon>
    </lineage>
</organism>
<accession>A0A6B0V5T8</accession>
<keyword evidence="2" id="KW-0732">Signal</keyword>
<evidence type="ECO:0000256" key="2">
    <source>
        <dbReference type="SAM" id="SignalP"/>
    </source>
</evidence>
<dbReference type="Pfam" id="PF02098">
    <property type="entry name" value="His_binding"/>
    <property type="match status" value="1"/>
</dbReference>
<dbReference type="GO" id="GO:0030682">
    <property type="term" value="P:symbiont-mediated perturbation of host defenses"/>
    <property type="evidence" value="ECO:0007669"/>
    <property type="project" value="InterPro"/>
</dbReference>
<dbReference type="GO" id="GO:0043176">
    <property type="term" value="F:amine binding"/>
    <property type="evidence" value="ECO:0007669"/>
    <property type="project" value="InterPro"/>
</dbReference>
<name>A0A6B0V5T8_IXORI</name>
<dbReference type="EMBL" id="GIFC01014565">
    <property type="protein sequence ID" value="MXU96648.1"/>
    <property type="molecule type" value="Transcribed_RNA"/>
</dbReference>
<dbReference type="AlphaFoldDB" id="A0A6B0V5T8"/>
<dbReference type="InterPro" id="IPR012674">
    <property type="entry name" value="Calycin"/>
</dbReference>
<feature type="compositionally biased region" description="Basic and acidic residues" evidence="1">
    <location>
        <begin position="198"/>
        <end position="208"/>
    </location>
</feature>
<feature type="region of interest" description="Disordered" evidence="1">
    <location>
        <begin position="198"/>
        <end position="224"/>
    </location>
</feature>
<dbReference type="InterPro" id="IPR002970">
    <property type="entry name" value="Tick_his-bd"/>
</dbReference>
<feature type="signal peptide" evidence="2">
    <location>
        <begin position="1"/>
        <end position="18"/>
    </location>
</feature>
<feature type="compositionally biased region" description="Polar residues" evidence="1">
    <location>
        <begin position="211"/>
        <end position="224"/>
    </location>
</feature>
<dbReference type="Gene3D" id="2.40.128.20">
    <property type="match status" value="1"/>
</dbReference>
<sequence>MKAFFSLMIAALHPFVRCTPSCECPAPEEILMKDNNFFRFRDPWPAQTPVPWQFLTSPERLYLKYGPFKLLENIKCIISELIENDPRSGYLERNVSWTNIGEPPTRQSIDVELERTNKSKSEVTAITKEYGSHDFNTVYSDTKCLILRISQTKKNVPLRSCLLWVKETFLKNPLRHCRFLFDVFCNWNRVDLKPTKDCDKGVEKKDKLPTMTENQNSGATRPPR</sequence>